<organism evidence="2 3">
    <name type="scientific">Cellulomonas shaoxiangyii</name>
    <dbReference type="NCBI Taxonomy" id="2566013"/>
    <lineage>
        <taxon>Bacteria</taxon>
        <taxon>Bacillati</taxon>
        <taxon>Actinomycetota</taxon>
        <taxon>Actinomycetes</taxon>
        <taxon>Micrococcales</taxon>
        <taxon>Cellulomonadaceae</taxon>
        <taxon>Cellulomonas</taxon>
    </lineage>
</organism>
<keyword evidence="1" id="KW-1133">Transmembrane helix</keyword>
<evidence type="ECO:0000313" key="3">
    <source>
        <dbReference type="Proteomes" id="UP000296469"/>
    </source>
</evidence>
<dbReference type="RefSeq" id="WP_136225269.1">
    <property type="nucleotide sequence ID" value="NZ_SRZI01000013.1"/>
</dbReference>
<keyword evidence="3" id="KW-1185">Reference proteome</keyword>
<dbReference type="AlphaFoldDB" id="A0A4P7SG17"/>
<dbReference type="Proteomes" id="UP000296469">
    <property type="component" value="Chromosome"/>
</dbReference>
<proteinExistence type="predicted"/>
<evidence type="ECO:0000256" key="1">
    <source>
        <dbReference type="SAM" id="Phobius"/>
    </source>
</evidence>
<reference evidence="2 3" key="1">
    <citation type="submission" date="2019-04" db="EMBL/GenBank/DDBJ databases">
        <title>Isolation and identification of Cellulomonas shaoxiangyii sp. Nov. isolated from feces of the Tibetan antelopes (Pantholops hodgsonii) in the Qinghai-Tibet plateau of China.</title>
        <authorList>
            <person name="Tian Z."/>
        </authorList>
    </citation>
    <scope>NUCLEOTIDE SEQUENCE [LARGE SCALE GENOMIC DNA]</scope>
    <source>
        <strain evidence="2 3">Z28</strain>
    </source>
</reference>
<sequence>MGNDGIKPWPEVLQLAAVNLLPGIGGSFAVLLEQAHARDRARAAEYAEHVVERTGVERLGQRLTDDPILESTFIRAAEAAVRTGVNAKRALLAQVVAAAVLDDAKVDESQLYVQALTHLDAPHLRALERLRRVLDALPSDAQNVESRLRAAWAAEPTAVRATLFQVGCAGVAPLNVAAIFTPTYRRQLLTDFGRELLDWIRVLDTAGQVTTADSA</sequence>
<evidence type="ECO:0000313" key="2">
    <source>
        <dbReference type="EMBL" id="QCB92457.1"/>
    </source>
</evidence>
<protein>
    <submittedName>
        <fullName evidence="2">Uncharacterized protein</fullName>
    </submittedName>
</protein>
<keyword evidence="1" id="KW-0812">Transmembrane</keyword>
<accession>A0A4P7SG17</accession>
<feature type="transmembrane region" description="Helical" evidence="1">
    <location>
        <begin position="12"/>
        <end position="32"/>
    </location>
</feature>
<dbReference type="KEGG" id="celz:E5225_01680"/>
<dbReference type="EMBL" id="CP039291">
    <property type="protein sequence ID" value="QCB92457.1"/>
    <property type="molecule type" value="Genomic_DNA"/>
</dbReference>
<name>A0A4P7SG17_9CELL</name>
<gene>
    <name evidence="2" type="ORF">E5225_01680</name>
</gene>
<keyword evidence="1" id="KW-0472">Membrane</keyword>